<accession>A0AAD3DFB5</accession>
<feature type="compositionally biased region" description="Basic and acidic residues" evidence="1">
    <location>
        <begin position="1"/>
        <end position="10"/>
    </location>
</feature>
<evidence type="ECO:0000256" key="1">
    <source>
        <dbReference type="SAM" id="MobiDB-lite"/>
    </source>
</evidence>
<name>A0AAD3DFB5_9CHLO</name>
<proteinExistence type="predicted"/>
<comment type="caution">
    <text evidence="2">The sequence shown here is derived from an EMBL/GenBank/DDBJ whole genome shotgun (WGS) entry which is preliminary data.</text>
</comment>
<protein>
    <submittedName>
        <fullName evidence="2">Uncharacterized protein</fullName>
    </submittedName>
</protein>
<organism evidence="2 3">
    <name type="scientific">Astrephomene gubernaculifera</name>
    <dbReference type="NCBI Taxonomy" id="47775"/>
    <lineage>
        <taxon>Eukaryota</taxon>
        <taxon>Viridiplantae</taxon>
        <taxon>Chlorophyta</taxon>
        <taxon>core chlorophytes</taxon>
        <taxon>Chlorophyceae</taxon>
        <taxon>CS clade</taxon>
        <taxon>Chlamydomonadales</taxon>
        <taxon>Astrephomenaceae</taxon>
        <taxon>Astrephomene</taxon>
    </lineage>
</organism>
<keyword evidence="3" id="KW-1185">Reference proteome</keyword>
<dbReference type="EMBL" id="BMAR01000001">
    <property type="protein sequence ID" value="GFR40224.1"/>
    <property type="molecule type" value="Genomic_DNA"/>
</dbReference>
<feature type="non-terminal residue" evidence="2">
    <location>
        <position position="1"/>
    </location>
</feature>
<feature type="region of interest" description="Disordered" evidence="1">
    <location>
        <begin position="1"/>
        <end position="92"/>
    </location>
</feature>
<feature type="compositionally biased region" description="Low complexity" evidence="1">
    <location>
        <begin position="40"/>
        <end position="51"/>
    </location>
</feature>
<dbReference type="AlphaFoldDB" id="A0AAD3DFB5"/>
<feature type="region of interest" description="Disordered" evidence="1">
    <location>
        <begin position="124"/>
        <end position="156"/>
    </location>
</feature>
<dbReference type="Proteomes" id="UP001054857">
    <property type="component" value="Unassembled WGS sequence"/>
</dbReference>
<sequence>QVRLEQEKVRAQLARLLGPHGSRPSPLRVQRQRQQEEQRQQQQQHHQQPQQQHHHGQHANGQQQEARQQEEEEELAAGDVMPEDAGRGCGGLLPLQPLPRALFVVPRNTPGLTRTAAGAAGAGAAAAAGPAAAEPAAGAGAAAGRPSMPPFRTTTG</sequence>
<feature type="non-terminal residue" evidence="2">
    <location>
        <position position="156"/>
    </location>
</feature>
<evidence type="ECO:0000313" key="3">
    <source>
        <dbReference type="Proteomes" id="UP001054857"/>
    </source>
</evidence>
<evidence type="ECO:0000313" key="2">
    <source>
        <dbReference type="EMBL" id="GFR40224.1"/>
    </source>
</evidence>
<feature type="compositionally biased region" description="Low complexity" evidence="1">
    <location>
        <begin position="124"/>
        <end position="144"/>
    </location>
</feature>
<gene>
    <name evidence="2" type="ORF">Agub_g791</name>
</gene>
<reference evidence="2 3" key="1">
    <citation type="journal article" date="2021" name="Sci. Rep.">
        <title>Genome sequencing of the multicellular alga Astrephomene provides insights into convergent evolution of germ-soma differentiation.</title>
        <authorList>
            <person name="Yamashita S."/>
            <person name="Yamamoto K."/>
            <person name="Matsuzaki R."/>
            <person name="Suzuki S."/>
            <person name="Yamaguchi H."/>
            <person name="Hirooka S."/>
            <person name="Minakuchi Y."/>
            <person name="Miyagishima S."/>
            <person name="Kawachi M."/>
            <person name="Toyoda A."/>
            <person name="Nozaki H."/>
        </authorList>
    </citation>
    <scope>NUCLEOTIDE SEQUENCE [LARGE SCALE GENOMIC DNA]</scope>
    <source>
        <strain evidence="2 3">NIES-4017</strain>
    </source>
</reference>